<keyword evidence="2" id="KW-1185">Reference proteome</keyword>
<comment type="caution">
    <text evidence="1">The sequence shown here is derived from an EMBL/GenBank/DDBJ whole genome shotgun (WGS) entry which is preliminary data.</text>
</comment>
<evidence type="ECO:0000313" key="1">
    <source>
        <dbReference type="EMBL" id="GAA1979892.1"/>
    </source>
</evidence>
<sequence length="123" mass="13566">MTDIKLDNTETVIAVAPVFKVEGHDIILDAAERRRSDGASFRRALVHDQNDGLTVNFNNDYPGGVTINGVTSLTVAGDIEFRISHQDEVLLEGGHPPDEVVNFAEVIKTLRNEIRQLQSQLAE</sequence>
<dbReference type="Proteomes" id="UP001500326">
    <property type="component" value="Unassembled WGS sequence"/>
</dbReference>
<reference evidence="2" key="1">
    <citation type="journal article" date="2019" name="Int. J. Syst. Evol. Microbiol.">
        <title>The Global Catalogue of Microorganisms (GCM) 10K type strain sequencing project: providing services to taxonomists for standard genome sequencing and annotation.</title>
        <authorList>
            <consortium name="The Broad Institute Genomics Platform"/>
            <consortium name="The Broad Institute Genome Sequencing Center for Infectious Disease"/>
            <person name="Wu L."/>
            <person name="Ma J."/>
        </authorList>
    </citation>
    <scope>NUCLEOTIDE SEQUENCE [LARGE SCALE GENOMIC DNA]</scope>
    <source>
        <strain evidence="2">JCM 14902</strain>
    </source>
</reference>
<evidence type="ECO:0000313" key="2">
    <source>
        <dbReference type="Proteomes" id="UP001500326"/>
    </source>
</evidence>
<name>A0ABP5DGR0_9MICO</name>
<dbReference type="RefSeq" id="WP_344059413.1">
    <property type="nucleotide sequence ID" value="NZ_BAAAOH010000001.1"/>
</dbReference>
<gene>
    <name evidence="1" type="ORF">GCM10009777_11650</name>
</gene>
<dbReference type="EMBL" id="BAAAOH010000001">
    <property type="protein sequence ID" value="GAA1979892.1"/>
    <property type="molecule type" value="Genomic_DNA"/>
</dbReference>
<evidence type="ECO:0008006" key="3">
    <source>
        <dbReference type="Google" id="ProtNLM"/>
    </source>
</evidence>
<organism evidence="1 2">
    <name type="scientific">Microbacterium pumilum</name>
    <dbReference type="NCBI Taxonomy" id="344165"/>
    <lineage>
        <taxon>Bacteria</taxon>
        <taxon>Bacillati</taxon>
        <taxon>Actinomycetota</taxon>
        <taxon>Actinomycetes</taxon>
        <taxon>Micrococcales</taxon>
        <taxon>Microbacteriaceae</taxon>
        <taxon>Microbacterium</taxon>
    </lineage>
</organism>
<accession>A0ABP5DGR0</accession>
<proteinExistence type="predicted"/>
<protein>
    <recommendedName>
        <fullName evidence="3">FHA domain-containing protein</fullName>
    </recommendedName>
</protein>